<dbReference type="Pfam" id="PF00439">
    <property type="entry name" value="Bromodomain"/>
    <property type="match status" value="1"/>
</dbReference>
<keyword evidence="3" id="KW-0862">Zinc</keyword>
<dbReference type="GO" id="GO:0006355">
    <property type="term" value="P:regulation of DNA-templated transcription"/>
    <property type="evidence" value="ECO:0007669"/>
    <property type="project" value="InterPro"/>
</dbReference>
<dbReference type="PRINTS" id="PR00503">
    <property type="entry name" value="BROMODOMAIN"/>
</dbReference>
<accession>A0A9C7PR05</accession>
<dbReference type="GO" id="GO:0008270">
    <property type="term" value="F:zinc ion binding"/>
    <property type="evidence" value="ECO:0007669"/>
    <property type="project" value="UniProtKB-KW"/>
</dbReference>
<dbReference type="Gene3D" id="1.20.920.10">
    <property type="entry name" value="Bromodomain-like"/>
    <property type="match status" value="1"/>
</dbReference>
<feature type="region of interest" description="Disordered" evidence="4">
    <location>
        <begin position="1"/>
        <end position="24"/>
    </location>
</feature>
<dbReference type="CDD" id="cd04369">
    <property type="entry name" value="Bromodomain"/>
    <property type="match status" value="1"/>
</dbReference>
<evidence type="ECO:0000313" key="8">
    <source>
        <dbReference type="Proteomes" id="UP001061958"/>
    </source>
</evidence>
<dbReference type="InterPro" id="IPR013088">
    <property type="entry name" value="Znf_NHR/GATA"/>
</dbReference>
<dbReference type="SUPFAM" id="SSF57716">
    <property type="entry name" value="Glucocorticoid receptor-like (DNA-binding domain)"/>
    <property type="match status" value="1"/>
</dbReference>
<keyword evidence="8" id="KW-1185">Reference proteome</keyword>
<dbReference type="InterPro" id="IPR001487">
    <property type="entry name" value="Bromodomain"/>
</dbReference>
<dbReference type="PANTHER" id="PTHR22881">
    <property type="entry name" value="BROMODOMAIN CONTAINING PROTEIN"/>
    <property type="match status" value="1"/>
</dbReference>
<sequence>MAPRLNKTTHERTKHKKQSSSRELPLKETIRSKGLEVLKRIQKKDSLRFFALPVDTTYVTDYLDVIKQPMDLGTVQAKLEAQSYASFEELWQDVDLIWKNCCTYNGPNTQFYQCALKLRKFSKRVFSDLCLFLRKNGLEGEARALLGAMRRSCSLRRSLETKRVDSACTLTDTVDWVKYQREGKTTSWNVHEDTVQGQYLNDSTQQEKDFYARVEKLANSYLCNTEEVSTNNSEPVGKKFSKESLKKEYLDVLPEPDCLSQLPPSLSCSLESFSGKSSIKFEDYRESLENFAHQLHPDLKYFIGGLFSLAYDNSQENTVVSSRDDAESSTTKASQANRINCSSSLDIIGDRLETLVPYFTDRKLAQDLINFDISNIDFSMPYGVTLKELQQLFSLQVEFGVQLNFLSDLIIGTKYFTDKFSLSRREAGTENMTGLSDNKGIRDLRTTTESSSRLFENTQSQFSLSKEPSRMDEGCPMDIQTTKAAREVQVRAHKLESGGSDVFCMNCGTVKSPGWRAGPPGARRLCNACGLFWAKHKQHRPKEKWVR</sequence>
<dbReference type="OrthoDB" id="6096at2759"/>
<dbReference type="GO" id="GO:0043565">
    <property type="term" value="F:sequence-specific DNA binding"/>
    <property type="evidence" value="ECO:0007669"/>
    <property type="project" value="InterPro"/>
</dbReference>
<evidence type="ECO:0000256" key="4">
    <source>
        <dbReference type="SAM" id="MobiDB-lite"/>
    </source>
</evidence>
<dbReference type="PROSITE" id="PS50114">
    <property type="entry name" value="GATA_ZN_FINGER_2"/>
    <property type="match status" value="1"/>
</dbReference>
<evidence type="ECO:0000256" key="3">
    <source>
        <dbReference type="PROSITE-ProRule" id="PRU00094"/>
    </source>
</evidence>
<organism evidence="7 8">
    <name type="scientific">Galdieria partita</name>
    <dbReference type="NCBI Taxonomy" id="83374"/>
    <lineage>
        <taxon>Eukaryota</taxon>
        <taxon>Rhodophyta</taxon>
        <taxon>Bangiophyceae</taxon>
        <taxon>Galdieriales</taxon>
        <taxon>Galdieriaceae</taxon>
        <taxon>Galdieria</taxon>
    </lineage>
</organism>
<evidence type="ECO:0000256" key="1">
    <source>
        <dbReference type="ARBA" id="ARBA00023117"/>
    </source>
</evidence>
<dbReference type="InterPro" id="IPR051831">
    <property type="entry name" value="Bromodomain_contain_prot"/>
</dbReference>
<feature type="domain" description="Bromo" evidence="5">
    <location>
        <begin position="42"/>
        <end position="112"/>
    </location>
</feature>
<evidence type="ECO:0000256" key="2">
    <source>
        <dbReference type="PROSITE-ProRule" id="PRU00035"/>
    </source>
</evidence>
<evidence type="ECO:0000259" key="6">
    <source>
        <dbReference type="PROSITE" id="PS50114"/>
    </source>
</evidence>
<dbReference type="Gene3D" id="3.30.50.10">
    <property type="entry name" value="Erythroid Transcription Factor GATA-1, subunit A"/>
    <property type="match status" value="1"/>
</dbReference>
<dbReference type="InterPro" id="IPR036427">
    <property type="entry name" value="Bromodomain-like_sf"/>
</dbReference>
<dbReference type="EMBL" id="BQMJ01000004">
    <property type="protein sequence ID" value="GJQ08796.1"/>
    <property type="molecule type" value="Genomic_DNA"/>
</dbReference>
<dbReference type="CDD" id="cd00202">
    <property type="entry name" value="ZnF_GATA"/>
    <property type="match status" value="1"/>
</dbReference>
<dbReference type="AlphaFoldDB" id="A0A9C7PR05"/>
<name>A0A9C7PR05_9RHOD</name>
<keyword evidence="1 2" id="KW-0103">Bromodomain</keyword>
<evidence type="ECO:0000313" key="7">
    <source>
        <dbReference type="EMBL" id="GJQ08796.1"/>
    </source>
</evidence>
<gene>
    <name evidence="7" type="ORF">GpartN1_g587.t1</name>
</gene>
<proteinExistence type="predicted"/>
<keyword evidence="3" id="KW-0863">Zinc-finger</keyword>
<comment type="caution">
    <text evidence="7">The sequence shown here is derived from an EMBL/GenBank/DDBJ whole genome shotgun (WGS) entry which is preliminary data.</text>
</comment>
<feature type="domain" description="GATA-type" evidence="6">
    <location>
        <begin position="504"/>
        <end position="541"/>
    </location>
</feature>
<dbReference type="Pfam" id="PF00320">
    <property type="entry name" value="GATA"/>
    <property type="match status" value="1"/>
</dbReference>
<evidence type="ECO:0000259" key="5">
    <source>
        <dbReference type="PROSITE" id="PS50014"/>
    </source>
</evidence>
<dbReference type="InterPro" id="IPR000679">
    <property type="entry name" value="Znf_GATA"/>
</dbReference>
<keyword evidence="3" id="KW-0479">Metal-binding</keyword>
<dbReference type="SUPFAM" id="SSF47370">
    <property type="entry name" value="Bromodomain"/>
    <property type="match status" value="1"/>
</dbReference>
<reference evidence="7" key="2">
    <citation type="submission" date="2022-01" db="EMBL/GenBank/DDBJ databases">
        <authorList>
            <person name="Hirooka S."/>
            <person name="Miyagishima S.Y."/>
        </authorList>
    </citation>
    <scope>NUCLEOTIDE SEQUENCE</scope>
    <source>
        <strain evidence="7">NBRC 102759</strain>
    </source>
</reference>
<dbReference type="Proteomes" id="UP001061958">
    <property type="component" value="Unassembled WGS sequence"/>
</dbReference>
<reference evidence="7" key="1">
    <citation type="journal article" date="2022" name="Proc. Natl. Acad. Sci. U.S.A.">
        <title>Life cycle and functional genomics of the unicellular red alga Galdieria for elucidating algal and plant evolution and industrial use.</title>
        <authorList>
            <person name="Hirooka S."/>
            <person name="Itabashi T."/>
            <person name="Ichinose T.M."/>
            <person name="Onuma R."/>
            <person name="Fujiwara T."/>
            <person name="Yamashita S."/>
            <person name="Jong L.W."/>
            <person name="Tomita R."/>
            <person name="Iwane A.H."/>
            <person name="Miyagishima S.Y."/>
        </authorList>
    </citation>
    <scope>NUCLEOTIDE SEQUENCE</scope>
    <source>
        <strain evidence="7">NBRC 102759</strain>
    </source>
</reference>
<protein>
    <submittedName>
        <fullName evidence="7">Uncharacterized protein</fullName>
    </submittedName>
</protein>
<dbReference type="PANTHER" id="PTHR22881:SF27">
    <property type="entry name" value="BROMODOMAIN CONTAINING 7_9"/>
    <property type="match status" value="1"/>
</dbReference>
<dbReference type="PROSITE" id="PS00344">
    <property type="entry name" value="GATA_ZN_FINGER_1"/>
    <property type="match status" value="1"/>
</dbReference>
<dbReference type="SMART" id="SM00401">
    <property type="entry name" value="ZnF_GATA"/>
    <property type="match status" value="1"/>
</dbReference>
<dbReference type="PROSITE" id="PS50014">
    <property type="entry name" value="BROMODOMAIN_2"/>
    <property type="match status" value="1"/>
</dbReference>
<dbReference type="SMART" id="SM00297">
    <property type="entry name" value="BROMO"/>
    <property type="match status" value="1"/>
</dbReference>